<feature type="signal peptide" evidence="2">
    <location>
        <begin position="1"/>
        <end position="23"/>
    </location>
</feature>
<evidence type="ECO:0000313" key="5">
    <source>
        <dbReference type="Proteomes" id="UP001064489"/>
    </source>
</evidence>
<feature type="chain" id="PRO_5042095006" description="Gnk2-homologous domain-containing protein" evidence="2">
    <location>
        <begin position="24"/>
        <end position="159"/>
    </location>
</feature>
<sequence length="159" mass="17774">MASSPLLFFLCSILLHFLALTIAQPQPLSFFCSNDKGNFSANSTYNTNLNSLLSSLSTTKIDNGFFNSSYGENPDTRQQHHNEFTIAIANANNAIATFTETTVANNIATRISISSSTGYQYRNPERKGEKQIRNFCFHCGSFASFAILVFFFRIVLENR</sequence>
<reference evidence="4 5" key="1">
    <citation type="journal article" date="2022" name="Plant J.">
        <title>Strategies of tolerance reflected in two North American maple genomes.</title>
        <authorList>
            <person name="McEvoy S.L."/>
            <person name="Sezen U.U."/>
            <person name="Trouern-Trend A."/>
            <person name="McMahon S.M."/>
            <person name="Schaberg P.G."/>
            <person name="Yang J."/>
            <person name="Wegrzyn J.L."/>
            <person name="Swenson N.G."/>
        </authorList>
    </citation>
    <scope>NUCLEOTIDE SEQUENCE [LARGE SCALE GENOMIC DNA]</scope>
    <source>
        <strain evidence="4">91603</strain>
    </source>
</reference>
<comment type="caution">
    <text evidence="4">The sequence shown here is derived from an EMBL/GenBank/DDBJ whole genome shotgun (WGS) entry which is preliminary data.</text>
</comment>
<name>A0AAD5JFC5_ACENE</name>
<keyword evidence="1" id="KW-1133">Transmembrane helix</keyword>
<proteinExistence type="predicted"/>
<organism evidence="4 5">
    <name type="scientific">Acer negundo</name>
    <name type="common">Box elder</name>
    <dbReference type="NCBI Taxonomy" id="4023"/>
    <lineage>
        <taxon>Eukaryota</taxon>
        <taxon>Viridiplantae</taxon>
        <taxon>Streptophyta</taxon>
        <taxon>Embryophyta</taxon>
        <taxon>Tracheophyta</taxon>
        <taxon>Spermatophyta</taxon>
        <taxon>Magnoliopsida</taxon>
        <taxon>eudicotyledons</taxon>
        <taxon>Gunneridae</taxon>
        <taxon>Pentapetalae</taxon>
        <taxon>rosids</taxon>
        <taxon>malvids</taxon>
        <taxon>Sapindales</taxon>
        <taxon>Sapindaceae</taxon>
        <taxon>Hippocastanoideae</taxon>
        <taxon>Acereae</taxon>
        <taxon>Acer</taxon>
    </lineage>
</organism>
<keyword evidence="2" id="KW-0732">Signal</keyword>
<dbReference type="AlphaFoldDB" id="A0AAD5JFC5"/>
<evidence type="ECO:0000313" key="4">
    <source>
        <dbReference type="EMBL" id="KAI9197936.1"/>
    </source>
</evidence>
<dbReference type="EMBL" id="JAJSOW010000002">
    <property type="protein sequence ID" value="KAI9197936.1"/>
    <property type="molecule type" value="Genomic_DNA"/>
</dbReference>
<accession>A0AAD5JFC5</accession>
<dbReference type="InterPro" id="IPR002902">
    <property type="entry name" value="GNK2"/>
</dbReference>
<feature type="transmembrane region" description="Helical" evidence="1">
    <location>
        <begin position="135"/>
        <end position="156"/>
    </location>
</feature>
<feature type="domain" description="Gnk2-homologous" evidence="3">
    <location>
        <begin position="32"/>
        <end position="76"/>
    </location>
</feature>
<dbReference type="Pfam" id="PF01657">
    <property type="entry name" value="Stress-antifung"/>
    <property type="match status" value="1"/>
</dbReference>
<keyword evidence="1" id="KW-0812">Transmembrane</keyword>
<evidence type="ECO:0000256" key="2">
    <source>
        <dbReference type="SAM" id="SignalP"/>
    </source>
</evidence>
<keyword evidence="1" id="KW-0472">Membrane</keyword>
<evidence type="ECO:0000256" key="1">
    <source>
        <dbReference type="SAM" id="Phobius"/>
    </source>
</evidence>
<gene>
    <name evidence="4" type="ORF">LWI28_007087</name>
</gene>
<protein>
    <recommendedName>
        <fullName evidence="3">Gnk2-homologous domain-containing protein</fullName>
    </recommendedName>
</protein>
<dbReference type="Proteomes" id="UP001064489">
    <property type="component" value="Chromosome 13"/>
</dbReference>
<evidence type="ECO:0000259" key="3">
    <source>
        <dbReference type="Pfam" id="PF01657"/>
    </source>
</evidence>
<keyword evidence="5" id="KW-1185">Reference proteome</keyword>